<dbReference type="AlphaFoldDB" id="A0A6P1KEM5"/>
<accession>A0A6P1KEM5</accession>
<protein>
    <submittedName>
        <fullName evidence="1">Uncharacterized protein</fullName>
    </submittedName>
</protein>
<name>A0A6P1KEM5_FAUOS</name>
<dbReference type="EMBL" id="CP047226">
    <property type="protein sequence ID" value="QHG10076.1"/>
    <property type="molecule type" value="Genomic_DNA"/>
</dbReference>
<proteinExistence type="predicted"/>
<reference evidence="1" key="1">
    <citation type="journal article" date="2020" name="Microbiol. Resour. Announc.">
        <title>Complete Genome Sequence of Moraxella osloensis Strain YV1, Isolated from an Australian Wastewater Treatment Plant.</title>
        <authorList>
            <person name="Batinovic S."/>
            <person name="Rice D.T.F."/>
            <person name="Seviour R.J."/>
            <person name="Petrovski S."/>
        </authorList>
    </citation>
    <scope>NUCLEOTIDE SEQUENCE</scope>
    <source>
        <strain evidence="1">YV1</strain>
    </source>
</reference>
<gene>
    <name evidence="1" type="ORF">GSF12_09405</name>
</gene>
<sequence>MTKIANYDREILDFSPYHVASLLFNLTDDSLEHYLTDAKYNNYYLADFNDSEQLNFWLKKLVRKIQSTDKDYELIKRSLRQIISNKSAIPIDIYLPGIDSIEDNNQWSKNYEIFLCTRQKNKKVC</sequence>
<organism evidence="1">
    <name type="scientific">Faucicola osloensis</name>
    <name type="common">Moraxella osloensis</name>
    <dbReference type="NCBI Taxonomy" id="34062"/>
    <lineage>
        <taxon>Bacteria</taxon>
        <taxon>Pseudomonadati</taxon>
        <taxon>Pseudomonadota</taxon>
        <taxon>Gammaproteobacteria</taxon>
        <taxon>Moraxellales</taxon>
        <taxon>Moraxellaceae</taxon>
        <taxon>Faucicola</taxon>
    </lineage>
</organism>
<evidence type="ECO:0000313" key="1">
    <source>
        <dbReference type="EMBL" id="QHG10076.1"/>
    </source>
</evidence>